<evidence type="ECO:0000313" key="5">
    <source>
        <dbReference type="EMBL" id="TNC35690.1"/>
    </source>
</evidence>
<dbReference type="GO" id="GO:0042956">
    <property type="term" value="P:maltodextrin transmembrane transport"/>
    <property type="evidence" value="ECO:0007669"/>
    <property type="project" value="TreeGrafter"/>
</dbReference>
<keyword evidence="3 4" id="KW-0732">Signal</keyword>
<dbReference type="AlphaFoldDB" id="A0A5C4MHH9"/>
<feature type="chain" id="PRO_5038242832" evidence="4">
    <location>
        <begin position="31"/>
        <end position="460"/>
    </location>
</feature>
<dbReference type="GO" id="GO:1901982">
    <property type="term" value="F:maltose binding"/>
    <property type="evidence" value="ECO:0007669"/>
    <property type="project" value="TreeGrafter"/>
</dbReference>
<dbReference type="Gene3D" id="3.40.190.10">
    <property type="entry name" value="Periplasmic binding protein-like II"/>
    <property type="match status" value="1"/>
</dbReference>
<comment type="similarity">
    <text evidence="1">Belongs to the bacterial solute-binding protein 1 family.</text>
</comment>
<evidence type="ECO:0000256" key="2">
    <source>
        <dbReference type="ARBA" id="ARBA00022448"/>
    </source>
</evidence>
<gene>
    <name evidence="6" type="ORF">FHE65_01465</name>
    <name evidence="5" type="ORF">FHE65_26885</name>
</gene>
<organism evidence="5 7">
    <name type="scientific">Mumia zhuanghuii</name>
    <dbReference type="NCBI Taxonomy" id="2585211"/>
    <lineage>
        <taxon>Bacteria</taxon>
        <taxon>Bacillati</taxon>
        <taxon>Actinomycetota</taxon>
        <taxon>Actinomycetes</taxon>
        <taxon>Propionibacteriales</taxon>
        <taxon>Nocardioidaceae</taxon>
        <taxon>Mumia</taxon>
    </lineage>
</organism>
<dbReference type="OrthoDB" id="358201at2"/>
<dbReference type="PANTHER" id="PTHR30061">
    <property type="entry name" value="MALTOSE-BINDING PERIPLASMIC PROTEIN"/>
    <property type="match status" value="1"/>
</dbReference>
<dbReference type="InterPro" id="IPR006059">
    <property type="entry name" value="SBP"/>
</dbReference>
<evidence type="ECO:0000313" key="7">
    <source>
        <dbReference type="Proteomes" id="UP000306740"/>
    </source>
</evidence>
<protein>
    <submittedName>
        <fullName evidence="5">Extracellular solute-binding protein</fullName>
    </submittedName>
</protein>
<dbReference type="GO" id="GO:0055052">
    <property type="term" value="C:ATP-binding cassette (ABC) transporter complex, substrate-binding subunit-containing"/>
    <property type="evidence" value="ECO:0007669"/>
    <property type="project" value="TreeGrafter"/>
</dbReference>
<comment type="caution">
    <text evidence="5">The sequence shown here is derived from an EMBL/GenBank/DDBJ whole genome shotgun (WGS) entry which is preliminary data.</text>
</comment>
<dbReference type="Pfam" id="PF01547">
    <property type="entry name" value="SBP_bac_1"/>
    <property type="match status" value="1"/>
</dbReference>
<evidence type="ECO:0000256" key="1">
    <source>
        <dbReference type="ARBA" id="ARBA00008520"/>
    </source>
</evidence>
<evidence type="ECO:0000313" key="6">
    <source>
        <dbReference type="EMBL" id="TNC51693.1"/>
    </source>
</evidence>
<dbReference type="Proteomes" id="UP000306740">
    <property type="component" value="Unassembled WGS sequence"/>
</dbReference>
<reference evidence="5 7" key="1">
    <citation type="submission" date="2019-05" db="EMBL/GenBank/DDBJ databases">
        <title>Mumia sp. nov., isolated from the intestinal contents of plateau pika (Ochotona curzoniae) in the Qinghai-Tibet plateau of China.</title>
        <authorList>
            <person name="Tian Z."/>
        </authorList>
    </citation>
    <scope>NUCLEOTIDE SEQUENCE [LARGE SCALE GENOMIC DNA]</scope>
    <source>
        <strain evidence="7">527</strain>
        <strain evidence="5">Z527</strain>
    </source>
</reference>
<name>A0A5C4MHH9_9ACTN</name>
<evidence type="ECO:0000256" key="4">
    <source>
        <dbReference type="SAM" id="SignalP"/>
    </source>
</evidence>
<evidence type="ECO:0000256" key="3">
    <source>
        <dbReference type="ARBA" id="ARBA00022729"/>
    </source>
</evidence>
<keyword evidence="2" id="KW-0813">Transport</keyword>
<dbReference type="SUPFAM" id="SSF53850">
    <property type="entry name" value="Periplasmic binding protein-like II"/>
    <property type="match status" value="1"/>
</dbReference>
<dbReference type="EMBL" id="VDFR01000144">
    <property type="protein sequence ID" value="TNC35690.1"/>
    <property type="molecule type" value="Genomic_DNA"/>
</dbReference>
<feature type="signal peptide" evidence="4">
    <location>
        <begin position="1"/>
        <end position="30"/>
    </location>
</feature>
<proteinExistence type="inferred from homology"/>
<dbReference type="PANTHER" id="PTHR30061:SF50">
    <property type="entry name" value="MALTOSE_MALTODEXTRIN-BINDING PERIPLASMIC PROTEIN"/>
    <property type="match status" value="1"/>
</dbReference>
<dbReference type="EMBL" id="VDFR01000007">
    <property type="protein sequence ID" value="TNC51693.1"/>
    <property type="molecule type" value="Genomic_DNA"/>
</dbReference>
<sequence>MTSGVAMSHRPRWKSLVAATAVGAVLALSACTPGGGGDDESKDAKPDDISTDVASMGDVTLSVWDQEVRGGQAKQIETLNAAFEEKYPNVTIERTSKSFDDLQKTVRLAITNDDAPDVVQVNNGRADMGQFVSAGLIQSLDGYAEVYGWEERYPESVRSTASYSKDGKTFGEGSLFGMPQVGEMVGLWYNKAKLGSLGLEPPKTLDELDAAMKAAKAAGELPVQLGNAEAWPAIHDYAVAMNQYVPRDDVRALGYGRKGASWTSEENVEGADLFVSWVKAGYLTPEFDAVPNDTAWRNFAKGEGVFMIGGTWYQADLEEAMGDNLGFALPPVGPVGEPAVTGGTGLPLAITDASKNADAAAAYIDFLTDANAMKVIQENGGLPVVDGDAAAAQGAAKEVIAAWSTVTEQDSLVPYLDWATPDMSDLMGQQLQKLSQGSIDTTAFLDALETNYSEFTDKNE</sequence>
<dbReference type="GO" id="GO:0015768">
    <property type="term" value="P:maltose transport"/>
    <property type="evidence" value="ECO:0007669"/>
    <property type="project" value="TreeGrafter"/>
</dbReference>
<accession>A0A5C4MHH9</accession>